<dbReference type="EMBL" id="JACJIQ010000001">
    <property type="protein sequence ID" value="MBA9075501.1"/>
    <property type="molecule type" value="Genomic_DNA"/>
</dbReference>
<evidence type="ECO:0000313" key="2">
    <source>
        <dbReference type="EMBL" id="MBA9075501.1"/>
    </source>
</evidence>
<evidence type="ECO:0000313" key="3">
    <source>
        <dbReference type="Proteomes" id="UP000563094"/>
    </source>
</evidence>
<dbReference type="RefSeq" id="WP_182511231.1">
    <property type="nucleotide sequence ID" value="NZ_JACJIQ010000001.1"/>
</dbReference>
<comment type="caution">
    <text evidence="2">The sequence shown here is derived from an EMBL/GenBank/DDBJ whole genome shotgun (WGS) entry which is preliminary data.</text>
</comment>
<dbReference type="AlphaFoldDB" id="A0A839GNT4"/>
<organism evidence="2 3">
    <name type="scientific">Rufibacter quisquiliarum</name>
    <dbReference type="NCBI Taxonomy" id="1549639"/>
    <lineage>
        <taxon>Bacteria</taxon>
        <taxon>Pseudomonadati</taxon>
        <taxon>Bacteroidota</taxon>
        <taxon>Cytophagia</taxon>
        <taxon>Cytophagales</taxon>
        <taxon>Hymenobacteraceae</taxon>
        <taxon>Rufibacter</taxon>
    </lineage>
</organism>
<feature type="domain" description="N,N-dimethylformamidase beta subunit-like C-terminal" evidence="1">
    <location>
        <begin position="102"/>
        <end position="439"/>
    </location>
</feature>
<dbReference type="InterPro" id="IPR046540">
    <property type="entry name" value="DMFA2_C"/>
</dbReference>
<keyword evidence="3" id="KW-1185">Reference proteome</keyword>
<accession>A0A839GNT4</accession>
<reference evidence="2 3" key="1">
    <citation type="submission" date="2020-08" db="EMBL/GenBank/DDBJ databases">
        <title>Genomic Encyclopedia of Type Strains, Phase IV (KMG-IV): sequencing the most valuable type-strain genomes for metagenomic binning, comparative biology and taxonomic classification.</title>
        <authorList>
            <person name="Goeker M."/>
        </authorList>
    </citation>
    <scope>NUCLEOTIDE SEQUENCE [LARGE SCALE GENOMIC DNA]</scope>
    <source>
        <strain evidence="2 3">DSM 29854</strain>
    </source>
</reference>
<proteinExistence type="predicted"/>
<evidence type="ECO:0000259" key="1">
    <source>
        <dbReference type="Pfam" id="PF20254"/>
    </source>
</evidence>
<gene>
    <name evidence="2" type="ORF">FHS90_000198</name>
</gene>
<dbReference type="Pfam" id="PF20254">
    <property type="entry name" value="DMFA2_C"/>
    <property type="match status" value="1"/>
</dbReference>
<sequence>MFKVFLRSSRLLGVVGKLRLLRWRLFFKPAPVQDTVTPDMVPQPLEGYTDRLCYAPGQTVTFHLKALQENNLLLLQYRTPQANWQTLHEHSFDLLLQQETLEEAQHGCNWTPSWTFTLPAQTPQGYYRAFLNNRLGGLASEIHFLVSSPSPSSEVAVLAPVSTWQAYNAYAGQSLYRNAVAAEAVPYVSTLRPNTALTYHRTTSHQHDLQIESHLYHWFAEKYQADLLPDYFLEAHPQRFQSYKVIVLAYHAEYFTQKMYHTLKDLVQRKKISLIALGGNQLYWQVRWHNSFTQLECRKDGAFFEHEPERGCLWRHTSAPEATLLGAQFSEAGMNSYAPYQVLTPEHWLFSGSHVTRGQLFGEKGLDGLPICGDETDKTTWCSPANTVVLAKGLNKAATSQERAVYQPGNKEWNGEGGGEITVTELSPQHAVLNSGSIQSGAGVGVDAVFTQVITNFMHRYARTSSGGTTS</sequence>
<protein>
    <recommendedName>
        <fullName evidence="1">N,N-dimethylformamidase beta subunit-like C-terminal domain-containing protein</fullName>
    </recommendedName>
</protein>
<dbReference type="Proteomes" id="UP000563094">
    <property type="component" value="Unassembled WGS sequence"/>
</dbReference>
<name>A0A839GNT4_9BACT</name>